<dbReference type="GO" id="GO:0012505">
    <property type="term" value="C:endomembrane system"/>
    <property type="evidence" value="ECO:0007669"/>
    <property type="project" value="UniProtKB-SubCell"/>
</dbReference>
<feature type="transmembrane region" description="Helical" evidence="3">
    <location>
        <begin position="75"/>
        <end position="93"/>
    </location>
</feature>
<name>A0A645HHN2_9ZZZZ</name>
<dbReference type="AlphaFoldDB" id="A0A645HHN2"/>
<dbReference type="GO" id="GO:0005345">
    <property type="term" value="F:purine nucleobase transmembrane transporter activity"/>
    <property type="evidence" value="ECO:0007669"/>
    <property type="project" value="TreeGrafter"/>
</dbReference>
<comment type="subcellular location">
    <subcellularLocation>
        <location evidence="1">Endomembrane system</location>
        <topology evidence="1">Multi-pass membrane protein</topology>
    </subcellularLocation>
</comment>
<protein>
    <submittedName>
        <fullName evidence="4">Adenine permease AdeP</fullName>
    </submittedName>
</protein>
<sequence>MVPGAATAPALIVVGILMAESLQKIEWSDLEIAVPAFFTAAFMPFTYSITNGVAAGFILYCIAKLLKKKGKEVHPILYIVTVLFILSYLISAVV</sequence>
<dbReference type="EMBL" id="VSSQ01093844">
    <property type="protein sequence ID" value="MPN38545.1"/>
    <property type="molecule type" value="Genomic_DNA"/>
</dbReference>
<keyword evidence="3" id="KW-0812">Transmembrane</keyword>
<proteinExistence type="predicted"/>
<comment type="caution">
    <text evidence="4">The sequence shown here is derived from an EMBL/GenBank/DDBJ whole genome shotgun (WGS) entry which is preliminary data.</text>
</comment>
<keyword evidence="3" id="KW-1133">Transmembrane helix</keyword>
<organism evidence="4">
    <name type="scientific">bioreactor metagenome</name>
    <dbReference type="NCBI Taxonomy" id="1076179"/>
    <lineage>
        <taxon>unclassified sequences</taxon>
        <taxon>metagenomes</taxon>
        <taxon>ecological metagenomes</taxon>
    </lineage>
</organism>
<evidence type="ECO:0000256" key="1">
    <source>
        <dbReference type="ARBA" id="ARBA00004127"/>
    </source>
</evidence>
<dbReference type="InterPro" id="IPR045018">
    <property type="entry name" value="Azg-like"/>
</dbReference>
<evidence type="ECO:0000256" key="3">
    <source>
        <dbReference type="SAM" id="Phobius"/>
    </source>
</evidence>
<evidence type="ECO:0000256" key="2">
    <source>
        <dbReference type="ARBA" id="ARBA00022448"/>
    </source>
</evidence>
<evidence type="ECO:0000313" key="4">
    <source>
        <dbReference type="EMBL" id="MPN38545.1"/>
    </source>
</evidence>
<reference evidence="4" key="1">
    <citation type="submission" date="2019-08" db="EMBL/GenBank/DDBJ databases">
        <authorList>
            <person name="Kucharzyk K."/>
            <person name="Murdoch R.W."/>
            <person name="Higgins S."/>
            <person name="Loffler F."/>
        </authorList>
    </citation>
    <scope>NUCLEOTIDE SEQUENCE</scope>
</reference>
<feature type="transmembrane region" description="Helical" evidence="3">
    <location>
        <begin position="35"/>
        <end position="63"/>
    </location>
</feature>
<dbReference type="PANTHER" id="PTHR43337">
    <property type="entry name" value="XANTHINE/URACIL PERMEASE C887.17-RELATED"/>
    <property type="match status" value="1"/>
</dbReference>
<dbReference type="GO" id="GO:0005886">
    <property type="term" value="C:plasma membrane"/>
    <property type="evidence" value="ECO:0007669"/>
    <property type="project" value="TreeGrafter"/>
</dbReference>
<keyword evidence="2" id="KW-0813">Transport</keyword>
<dbReference type="PANTHER" id="PTHR43337:SF1">
    <property type="entry name" value="XANTHINE_URACIL PERMEASE C887.17-RELATED"/>
    <property type="match status" value="1"/>
</dbReference>
<accession>A0A645HHN2</accession>
<gene>
    <name evidence="4" type="primary">adeP_5</name>
    <name evidence="4" type="ORF">SDC9_186069</name>
</gene>
<keyword evidence="3" id="KW-0472">Membrane</keyword>